<proteinExistence type="predicted"/>
<gene>
    <name evidence="3" type="ORF">D9619_008395</name>
</gene>
<feature type="region of interest" description="Disordered" evidence="1">
    <location>
        <begin position="630"/>
        <end position="649"/>
    </location>
</feature>
<reference evidence="3 4" key="1">
    <citation type="journal article" date="2020" name="ISME J.">
        <title>Uncovering the hidden diversity of litter-decomposition mechanisms in mushroom-forming fungi.</title>
        <authorList>
            <person name="Floudas D."/>
            <person name="Bentzer J."/>
            <person name="Ahren D."/>
            <person name="Johansson T."/>
            <person name="Persson P."/>
            <person name="Tunlid A."/>
        </authorList>
    </citation>
    <scope>NUCLEOTIDE SEQUENCE [LARGE SCALE GENOMIC DNA]</scope>
    <source>
        <strain evidence="3 4">CBS 101986</strain>
    </source>
</reference>
<accession>A0A8H5BAG9</accession>
<feature type="region of interest" description="Disordered" evidence="1">
    <location>
        <begin position="1"/>
        <end position="21"/>
    </location>
</feature>
<evidence type="ECO:0000256" key="2">
    <source>
        <dbReference type="SAM" id="Phobius"/>
    </source>
</evidence>
<dbReference type="Proteomes" id="UP000567179">
    <property type="component" value="Unassembled WGS sequence"/>
</dbReference>
<feature type="region of interest" description="Disordered" evidence="1">
    <location>
        <begin position="498"/>
        <end position="521"/>
    </location>
</feature>
<protein>
    <submittedName>
        <fullName evidence="3">Uncharacterized protein</fullName>
    </submittedName>
</protein>
<evidence type="ECO:0000313" key="4">
    <source>
        <dbReference type="Proteomes" id="UP000567179"/>
    </source>
</evidence>
<name>A0A8H5BAG9_9AGAR</name>
<keyword evidence="2" id="KW-1133">Transmembrane helix</keyword>
<comment type="caution">
    <text evidence="3">The sequence shown here is derived from an EMBL/GenBank/DDBJ whole genome shotgun (WGS) entry which is preliminary data.</text>
</comment>
<feature type="compositionally biased region" description="Polar residues" evidence="1">
    <location>
        <begin position="317"/>
        <end position="331"/>
    </location>
</feature>
<feature type="region of interest" description="Disordered" evidence="1">
    <location>
        <begin position="277"/>
        <end position="393"/>
    </location>
</feature>
<feature type="compositionally biased region" description="Basic residues" evidence="1">
    <location>
        <begin position="1"/>
        <end position="16"/>
    </location>
</feature>
<evidence type="ECO:0000313" key="3">
    <source>
        <dbReference type="EMBL" id="KAF5319674.1"/>
    </source>
</evidence>
<keyword evidence="2" id="KW-0472">Membrane</keyword>
<dbReference type="OrthoDB" id="3363836at2759"/>
<dbReference type="EMBL" id="JAACJJ010000029">
    <property type="protein sequence ID" value="KAF5319674.1"/>
    <property type="molecule type" value="Genomic_DNA"/>
</dbReference>
<sequence length="649" mass="67846">MGISHMKVKHRPHKRALNQDGALAARDAAPQKRALCNLYQAPTMGATVDSLAPLPISWDTSCLNATKLDIYLIAPTADIARIHLYTNVPNVAASSGSTTATYNAELMPRWWNATDSQQLTISIVPVNQPPFTSAFAAGPIFTATYKAPADGSTPAVADTTVFSNGVTDVSAALSANKSSITPGGKAAAALFPLLFVIGLGVYGYIRWKRTKEAGKRKEWTEKVDSRMSTISTDWKAVSAAGANAAVRHSIAVSRASMALARQSGVNAFSVDESAIGSATNPDARERSQLRTGVGLRNPAGLTSGERVSRVSFAPDNRPSSSGRISFADTVNSRPSGERSRGGSRAFHTSVYNADDGDMVPPVPALPAVASLREKNEREQQDDGSFSPRQREGALALTPEDIRARINASKKEEGFAADMMPALSMMRTGDASNDDYLLPASPPPAAHHKINTSIPTAPQRVASPVMASMPMQPMPASVMSPDAMLRAYAERKAAAAAAGRVASPVRTHSPASSGGRKRSLAGTPISYPIPGAVATTAGATGMRVLYDQQETATYSVNSGAATAGSGSEEAYYGGAYGVDAQSAAYTASEYSAVENYNQHHQESNGAYAFGHHANGSIGVGAYGGAQYAIGEDEEDGSNNMAGRGAGMGRA</sequence>
<evidence type="ECO:0000256" key="1">
    <source>
        <dbReference type="SAM" id="MobiDB-lite"/>
    </source>
</evidence>
<keyword evidence="2" id="KW-0812">Transmembrane</keyword>
<keyword evidence="4" id="KW-1185">Reference proteome</keyword>
<feature type="compositionally biased region" description="Basic and acidic residues" evidence="1">
    <location>
        <begin position="371"/>
        <end position="380"/>
    </location>
</feature>
<dbReference type="AlphaFoldDB" id="A0A8H5BAG9"/>
<organism evidence="3 4">
    <name type="scientific">Psilocybe cf. subviscida</name>
    <dbReference type="NCBI Taxonomy" id="2480587"/>
    <lineage>
        <taxon>Eukaryota</taxon>
        <taxon>Fungi</taxon>
        <taxon>Dikarya</taxon>
        <taxon>Basidiomycota</taxon>
        <taxon>Agaricomycotina</taxon>
        <taxon>Agaricomycetes</taxon>
        <taxon>Agaricomycetidae</taxon>
        <taxon>Agaricales</taxon>
        <taxon>Agaricineae</taxon>
        <taxon>Strophariaceae</taxon>
        <taxon>Psilocybe</taxon>
    </lineage>
</organism>
<feature type="transmembrane region" description="Helical" evidence="2">
    <location>
        <begin position="186"/>
        <end position="207"/>
    </location>
</feature>